<accession>A0A8H9HSS1</accession>
<evidence type="ECO:0000313" key="6">
    <source>
        <dbReference type="Proteomes" id="UP000480804"/>
    </source>
</evidence>
<dbReference type="Proteomes" id="UP000660975">
    <property type="component" value="Unassembled WGS sequence"/>
</dbReference>
<protein>
    <recommendedName>
        <fullName evidence="3">DUF2510 domain-containing protein</fullName>
    </recommendedName>
</protein>
<evidence type="ECO:0000313" key="7">
    <source>
        <dbReference type="Proteomes" id="UP000660975"/>
    </source>
</evidence>
<evidence type="ECO:0000313" key="5">
    <source>
        <dbReference type="EMBL" id="GGU78430.1"/>
    </source>
</evidence>
<feature type="region of interest" description="Disordered" evidence="1">
    <location>
        <begin position="124"/>
        <end position="168"/>
    </location>
</feature>
<reference evidence="5" key="1">
    <citation type="journal article" date="2014" name="Int. J. Syst. Evol. Microbiol.">
        <title>Complete genome sequence of Corynebacterium casei LMG S-19264T (=DSM 44701T), isolated from a smear-ripened cheese.</title>
        <authorList>
            <consortium name="US DOE Joint Genome Institute (JGI-PGF)"/>
            <person name="Walter F."/>
            <person name="Albersmeier A."/>
            <person name="Kalinowski J."/>
            <person name="Ruckert C."/>
        </authorList>
    </citation>
    <scope>NUCLEOTIDE SEQUENCE</scope>
    <source>
        <strain evidence="5">JCM 4136</strain>
    </source>
</reference>
<dbReference type="AlphaFoldDB" id="A0A8H9HSS1"/>
<feature type="compositionally biased region" description="Pro residues" evidence="1">
    <location>
        <begin position="7"/>
        <end position="23"/>
    </location>
</feature>
<keyword evidence="2" id="KW-0812">Transmembrane</keyword>
<feature type="domain" description="DUF2510" evidence="3">
    <location>
        <begin position="11"/>
        <end position="44"/>
    </location>
</feature>
<reference evidence="5" key="3">
    <citation type="submission" date="2020-09" db="EMBL/GenBank/DDBJ databases">
        <authorList>
            <person name="Sun Q."/>
            <person name="Ohkuma M."/>
        </authorList>
    </citation>
    <scope>NUCLEOTIDE SEQUENCE</scope>
    <source>
        <strain evidence="5">JCM 4136</strain>
    </source>
</reference>
<dbReference type="Pfam" id="PF10708">
    <property type="entry name" value="DUF2510"/>
    <property type="match status" value="1"/>
</dbReference>
<evidence type="ECO:0000259" key="3">
    <source>
        <dbReference type="Pfam" id="PF10708"/>
    </source>
</evidence>
<feature type="region of interest" description="Disordered" evidence="1">
    <location>
        <begin position="332"/>
        <end position="351"/>
    </location>
</feature>
<name>A0A8H9HSS1_9ACTN</name>
<feature type="compositionally biased region" description="Low complexity" evidence="1">
    <location>
        <begin position="130"/>
        <end position="148"/>
    </location>
</feature>
<feature type="compositionally biased region" description="Low complexity" evidence="1">
    <location>
        <begin position="38"/>
        <end position="47"/>
    </location>
</feature>
<keyword evidence="2" id="KW-1133">Transmembrane helix</keyword>
<keyword evidence="2" id="KW-0472">Membrane</keyword>
<keyword evidence="6" id="KW-1185">Reference proteome</keyword>
<comment type="caution">
    <text evidence="5">The sequence shown here is derived from an EMBL/GenBank/DDBJ whole genome shotgun (WGS) entry which is preliminary data.</text>
</comment>
<organism evidence="5 7">
    <name type="scientific">Streptomyces gougerotii</name>
    <dbReference type="NCBI Taxonomy" id="53448"/>
    <lineage>
        <taxon>Bacteria</taxon>
        <taxon>Bacillati</taxon>
        <taxon>Actinomycetota</taxon>
        <taxon>Actinomycetes</taxon>
        <taxon>Kitasatosporales</taxon>
        <taxon>Streptomycetaceae</taxon>
        <taxon>Streptomyces</taxon>
        <taxon>Streptomyces diastaticus group</taxon>
    </lineage>
</organism>
<dbReference type="InterPro" id="IPR018929">
    <property type="entry name" value="DUF2510"/>
</dbReference>
<feature type="compositionally biased region" description="Basic and acidic residues" evidence="1">
    <location>
        <begin position="152"/>
        <end position="163"/>
    </location>
</feature>
<dbReference type="EMBL" id="BLLO01000011">
    <property type="protein sequence ID" value="GFH76318.1"/>
    <property type="molecule type" value="Genomic_DNA"/>
</dbReference>
<feature type="region of interest" description="Disordered" evidence="1">
    <location>
        <begin position="1"/>
        <end position="96"/>
    </location>
</feature>
<feature type="transmembrane region" description="Helical" evidence="2">
    <location>
        <begin position="100"/>
        <end position="121"/>
    </location>
</feature>
<evidence type="ECO:0000313" key="4">
    <source>
        <dbReference type="EMBL" id="GFH76318.1"/>
    </source>
</evidence>
<gene>
    <name evidence="5" type="ORF">GCM10010227_35540</name>
    <name evidence="4" type="ORF">Sgou_09880</name>
</gene>
<reference evidence="4 6" key="2">
    <citation type="submission" date="2020-02" db="EMBL/GenBank/DDBJ databases">
        <title>Whole genome shotgun sequence of Streptomyces gougerotii NBRC 13043.</title>
        <authorList>
            <person name="Ichikawa N."/>
            <person name="Komaki H."/>
            <person name="Tamura T."/>
        </authorList>
    </citation>
    <scope>NUCLEOTIDE SEQUENCE [LARGE SCALE GENOMIC DNA]</scope>
    <source>
        <strain evidence="4 6">NBRC 13043</strain>
    </source>
</reference>
<evidence type="ECO:0000256" key="1">
    <source>
        <dbReference type="SAM" id="MobiDB-lite"/>
    </source>
</evidence>
<dbReference type="Proteomes" id="UP000480804">
    <property type="component" value="Unassembled WGS sequence"/>
</dbReference>
<dbReference type="EMBL" id="BMSC01000011">
    <property type="protein sequence ID" value="GGU78430.1"/>
    <property type="molecule type" value="Genomic_DNA"/>
</dbReference>
<sequence length="351" mass="34928">MSGMNTPTPPPGWYVDPAAPPPAVERWWDGTGWTAHTRPPAAEDAPGPAAPPPGAPSVAGAGGGFGPPPGAPAPRGAFGPGGFRPPAPAPGPAPRRGTTAVLVAAAVVVAACAVGGVVLLGGGTPDDARPAASPSTSASEAAVTATPTPEEEQTRDPDPRVLTDDLNGITLPVPEGWVKSDRLTVGDVAMVTDPSYDCPGGSGSGFCFHGRIISATVTGSDETDPRAVAEADIADAVDDLYDRDVLDRRPYEGVTAERKAAAGQVAVAGRAGYYVRWRVTTGAGEGGWVQSLAFRSSAGSEAMVVVRFAFDAGSEGPPLSLMDTVVKGIEPLGGSGGSGGVGEGLTPAPGG</sequence>
<proteinExistence type="predicted"/>
<evidence type="ECO:0000256" key="2">
    <source>
        <dbReference type="SAM" id="Phobius"/>
    </source>
</evidence>
<feature type="compositionally biased region" description="Pro residues" evidence="1">
    <location>
        <begin position="83"/>
        <end position="93"/>
    </location>
</feature>